<keyword evidence="2" id="KW-1185">Reference proteome</keyword>
<reference evidence="1 2" key="1">
    <citation type="submission" date="2024-07" db="EMBL/GenBank/DDBJ databases">
        <authorList>
            <person name="Tripathy S."/>
        </authorList>
    </citation>
    <scope>NUCLEOTIDE SEQUENCE [LARGE SCALE GENOMIC DNA]</scope>
    <source>
        <strain evidence="1 2">VB-61278_2</strain>
    </source>
</reference>
<evidence type="ECO:0000313" key="1">
    <source>
        <dbReference type="EMBL" id="MFL9460478.1"/>
    </source>
</evidence>
<sequence length="57" mass="6177">MSNEHIKVKQVTGFIGAEISSVNRLRSQAVEGEPFGVEAPNIVQKKAEKVEAEPVLS</sequence>
<organism evidence="1 2">
    <name type="scientific">Scytonema tolypothrichoides VB-61278_2</name>
    <dbReference type="NCBI Taxonomy" id="3232314"/>
    <lineage>
        <taxon>Bacteria</taxon>
        <taxon>Bacillati</taxon>
        <taxon>Cyanobacteriota</taxon>
        <taxon>Cyanophyceae</taxon>
        <taxon>Nostocales</taxon>
        <taxon>Scytonemataceae</taxon>
        <taxon>Scytonema</taxon>
    </lineage>
</organism>
<protein>
    <submittedName>
        <fullName evidence="1">Uncharacterized protein</fullName>
    </submittedName>
</protein>
<gene>
    <name evidence="1" type="ORF">AB0759_07500</name>
</gene>
<evidence type="ECO:0000313" key="2">
    <source>
        <dbReference type="Proteomes" id="UP001628874"/>
    </source>
</evidence>
<dbReference type="Proteomes" id="UP001628874">
    <property type="component" value="Unassembled WGS sequence"/>
</dbReference>
<comment type="caution">
    <text evidence="1">The sequence shown here is derived from an EMBL/GenBank/DDBJ whole genome shotgun (WGS) entry which is preliminary data.</text>
</comment>
<dbReference type="EMBL" id="JBFQGM010000002">
    <property type="protein sequence ID" value="MFL9460478.1"/>
    <property type="molecule type" value="Genomic_DNA"/>
</dbReference>
<proteinExistence type="predicted"/>
<dbReference type="RefSeq" id="WP_202048587.1">
    <property type="nucleotide sequence ID" value="NZ_JBFQGM010000002.1"/>
</dbReference>
<name>A0ABW8WHN1_9CYAN</name>
<accession>A0ABW8WHN1</accession>